<dbReference type="PANTHER" id="PTHR12616">
    <property type="entry name" value="VACUOLAR PROTEIN SORTING VPS41"/>
    <property type="match status" value="1"/>
</dbReference>
<dbReference type="Gene3D" id="2.130.10.10">
    <property type="entry name" value="YVTN repeat-like/Quinoprotein amine dehydrogenase"/>
    <property type="match status" value="1"/>
</dbReference>
<dbReference type="PANTHER" id="PTHR12616:SF8">
    <property type="entry name" value="VACUOLAR PROTEIN SORTING-ASSOCIATED PROTEIN 8 HOMOLOG"/>
    <property type="match status" value="1"/>
</dbReference>
<keyword evidence="2 4" id="KW-0853">WD repeat</keyword>
<evidence type="ECO:0000313" key="7">
    <source>
        <dbReference type="EMBL" id="GMM43560.1"/>
    </source>
</evidence>
<reference evidence="7 8" key="1">
    <citation type="journal article" date="2023" name="Elife">
        <title>Identification of key yeast species and microbe-microbe interactions impacting larval growth of Drosophila in the wild.</title>
        <authorList>
            <person name="Mure A."/>
            <person name="Sugiura Y."/>
            <person name="Maeda R."/>
            <person name="Honda K."/>
            <person name="Sakurai N."/>
            <person name="Takahashi Y."/>
            <person name="Watada M."/>
            <person name="Katoh T."/>
            <person name="Gotoh A."/>
            <person name="Gotoh Y."/>
            <person name="Taniguchi I."/>
            <person name="Nakamura K."/>
            <person name="Hayashi T."/>
            <person name="Katayama T."/>
            <person name="Uemura T."/>
            <person name="Hattori Y."/>
        </authorList>
    </citation>
    <scope>NUCLEOTIDE SEQUENCE [LARGE SCALE GENOMIC DNA]</scope>
    <source>
        <strain evidence="7 8">PK-24</strain>
    </source>
</reference>
<organism evidence="7 8">
    <name type="scientific">Pichia kluyveri</name>
    <name type="common">Yeast</name>
    <dbReference type="NCBI Taxonomy" id="36015"/>
    <lineage>
        <taxon>Eukaryota</taxon>
        <taxon>Fungi</taxon>
        <taxon>Dikarya</taxon>
        <taxon>Ascomycota</taxon>
        <taxon>Saccharomycotina</taxon>
        <taxon>Pichiomycetes</taxon>
        <taxon>Pichiales</taxon>
        <taxon>Pichiaceae</taxon>
        <taxon>Pichia</taxon>
    </lineage>
</organism>
<dbReference type="InterPro" id="IPR025941">
    <property type="entry name" value="Vps8_central_dom"/>
</dbReference>
<feature type="domain" description="Vacuolar protein sorting-associated protein 8 central" evidence="5">
    <location>
        <begin position="548"/>
        <end position="743"/>
    </location>
</feature>
<dbReference type="PROSITE" id="PS00678">
    <property type="entry name" value="WD_REPEATS_1"/>
    <property type="match status" value="1"/>
</dbReference>
<dbReference type="GO" id="GO:0006623">
    <property type="term" value="P:protein targeting to vacuole"/>
    <property type="evidence" value="ECO:0007669"/>
    <property type="project" value="InterPro"/>
</dbReference>
<dbReference type="InterPro" id="IPR019775">
    <property type="entry name" value="WD40_repeat_CS"/>
</dbReference>
<accession>A0AAV5QX20</accession>
<evidence type="ECO:0000259" key="5">
    <source>
        <dbReference type="Pfam" id="PF12816"/>
    </source>
</evidence>
<dbReference type="Pfam" id="PF25066">
    <property type="entry name" value="TPR_VPS8_2"/>
    <property type="match status" value="1"/>
</dbReference>
<evidence type="ECO:0000259" key="6">
    <source>
        <dbReference type="Pfam" id="PF25066"/>
    </source>
</evidence>
<dbReference type="InterPro" id="IPR001680">
    <property type="entry name" value="WD40_rpt"/>
</dbReference>
<dbReference type="InterPro" id="IPR015943">
    <property type="entry name" value="WD40/YVTN_repeat-like_dom_sf"/>
</dbReference>
<comment type="similarity">
    <text evidence="1">Belongs to the VPS8 family.</text>
</comment>
<gene>
    <name evidence="7" type="ORF">DAPK24_001350</name>
</gene>
<sequence>MNSSDDSAEMLSHRHFDERLKSSLKYPKKNELFIEYEQNLNTSKSLFLSTPSVQWHNLSKISAFLYDSNNGVYGKPICQRLSEIYIVIGTLNGYLLLFDYKQNLVKELKPFDFSSKVLPKSPPMIDGLITITSIEISMDSNYLITGYSNGFINIWDLKRSNPLITIRPVTLHELQYNGKHFHISHQYGTSITKIRVIGTKHTTFISMDDSGMVILYYGHRSFLGNYVQSRIISGDYVLGNIDDINKDHSLDFELLPIGSNVVTADKLCLFAYITPGYLVIASTRPQLKTFLTIDNKDFDEDRSSGLVSWYPAIKNTHGNLELPLLAYCWGSIIYQVKVHSEEQIDESGEMSCNIHVDDAKSINIEHPINFLKYLNHDILLVITDSENMILLNSKNLKVLSSENLNLGESYGYLHSILNTLKSNVLILEKNQLISGNLPNWADILLSLLSNGKYVEALEESKRQFTGDEYLPLISLPSDDGERQKLLGVYLVQIFKSTIKYIFNDSEIEIYGMRKIVTLLIETCLMVKAPIDVYDMIYERLMSIDSEDIFFSVLEIFIFNSQLTTFSPSILKSMVEYYSKVDNLAILEQLVCLLDIEQLDIDFTLSLCKKYHLNETSTYIWTALLHDYITPFMDSISKIKLLENDTLNKEQQRVVKSDINYVYPFISYTLTNRQYPTNKPLIDNPSAKLNIYYLLFNGSAIPWPSDGGVVHTTNDWMLEPTFPYLFALLKYDSQTMFSCLNEAFEDELLNELEINTFANESYKLQVNRQYIIDILLSIYYDQDARLTTIDKIRMAIFIGRNYPKYIQFIRLADSTSEEMIQLLCLVGTINNDPEASDSMDFLESIDEETLQDCQLAIRTLLTVYKPIDIESIIIQIERAGYYEVLLSLYQSEGRLFDVLKLWVKLQNENITNCELFKPICEILEDTLVASDSFDKKELLKLLRDNLELFVRNDPKAIAEIVMVYSPDLNAEVIDFKDSSLKFEYLKDFFDIKEINTKIENKEVEQTLKLEYLRGLIRKRYTIQNLIFNNNKELGVEYKEELDTKLNDLNLKIQSFIFTLSELDESIIRMLEVDNFEVLIDWYLHHDDYKSSIDKICKIIESVTKEIEEKGRNKELEDKIWKLLDKSFMSLSSTNLKLSKNEGEFTLKEKLLLQILETCVKMLNKVNVKQNDSDKDTEVFVFYTKIVRAAFTNVINLNVEQSSSSFSKIFKKFLDGSSIHVTTLGDVNLILKEIFNSYLADEKILKLVKTLVDGDIFQNLNILEDLKKKGRSPKNIECATCGKNIWGSKVGNDVYEVWRDRLLELKDIDNEQFNFKNSIFIFKCKHAFHRKCLDNMGMSEDADKKCVICENV</sequence>
<dbReference type="Pfam" id="PF23413">
    <property type="entry name" value="zf_RING_Vps8_fungal"/>
    <property type="match status" value="1"/>
</dbReference>
<evidence type="ECO:0000256" key="4">
    <source>
        <dbReference type="PROSITE-ProRule" id="PRU00221"/>
    </source>
</evidence>
<evidence type="ECO:0000313" key="8">
    <source>
        <dbReference type="Proteomes" id="UP001378960"/>
    </source>
</evidence>
<feature type="repeat" description="WD" evidence="4">
    <location>
        <begin position="131"/>
        <end position="165"/>
    </location>
</feature>
<proteinExistence type="inferred from homology"/>
<dbReference type="Pfam" id="PF12816">
    <property type="entry name" value="TPR_Vps8"/>
    <property type="match status" value="1"/>
</dbReference>
<evidence type="ECO:0000256" key="2">
    <source>
        <dbReference type="ARBA" id="ARBA00022574"/>
    </source>
</evidence>
<dbReference type="GO" id="GO:0005770">
    <property type="term" value="C:late endosome"/>
    <property type="evidence" value="ECO:0007669"/>
    <property type="project" value="TreeGrafter"/>
</dbReference>
<dbReference type="InterPro" id="IPR059070">
    <property type="entry name" value="TPR_VPS8_2"/>
</dbReference>
<dbReference type="Proteomes" id="UP001378960">
    <property type="component" value="Unassembled WGS sequence"/>
</dbReference>
<dbReference type="Pfam" id="PF23410">
    <property type="entry name" value="Beta-prop_VPS8"/>
    <property type="match status" value="1"/>
</dbReference>
<dbReference type="GO" id="GO:0034058">
    <property type="term" value="P:endosomal vesicle fusion"/>
    <property type="evidence" value="ECO:0007669"/>
    <property type="project" value="TreeGrafter"/>
</dbReference>
<dbReference type="InterPro" id="IPR036322">
    <property type="entry name" value="WD40_repeat_dom_sf"/>
</dbReference>
<dbReference type="SUPFAM" id="SSF50978">
    <property type="entry name" value="WD40 repeat-like"/>
    <property type="match status" value="1"/>
</dbReference>
<feature type="domain" description="VPS8-like TPR-like repeats" evidence="6">
    <location>
        <begin position="1133"/>
        <end position="1262"/>
    </location>
</feature>
<evidence type="ECO:0000256" key="1">
    <source>
        <dbReference type="ARBA" id="ARBA00009422"/>
    </source>
</evidence>
<name>A0AAV5QX20_PICKL</name>
<dbReference type="PROSITE" id="PS50082">
    <property type="entry name" value="WD_REPEATS_2"/>
    <property type="match status" value="1"/>
</dbReference>
<keyword evidence="8" id="KW-1185">Reference proteome</keyword>
<comment type="caution">
    <text evidence="7">The sequence shown here is derived from an EMBL/GenBank/DDBJ whole genome shotgun (WGS) entry which is preliminary data.</text>
</comment>
<dbReference type="InterPro" id="IPR045111">
    <property type="entry name" value="Vps41/Vps8"/>
</dbReference>
<dbReference type="EMBL" id="BTGB01000001">
    <property type="protein sequence ID" value="GMM43560.1"/>
    <property type="molecule type" value="Genomic_DNA"/>
</dbReference>
<dbReference type="GO" id="GO:0030897">
    <property type="term" value="C:HOPS complex"/>
    <property type="evidence" value="ECO:0007669"/>
    <property type="project" value="TreeGrafter"/>
</dbReference>
<evidence type="ECO:0000256" key="3">
    <source>
        <dbReference type="ARBA" id="ARBA00022737"/>
    </source>
</evidence>
<protein>
    <submittedName>
        <fullName evidence="7">CORVET complex membrane-binding subunit</fullName>
    </submittedName>
</protein>
<keyword evidence="3" id="KW-0677">Repeat</keyword>